<keyword evidence="2" id="KW-1185">Reference proteome</keyword>
<dbReference type="KEGG" id="ccos:Pan44_01880"/>
<evidence type="ECO:0000313" key="2">
    <source>
        <dbReference type="Proteomes" id="UP000315700"/>
    </source>
</evidence>
<dbReference type="InterPro" id="IPR017850">
    <property type="entry name" value="Alkaline_phosphatase_core_sf"/>
</dbReference>
<dbReference type="AlphaFoldDB" id="A0A517S7U3"/>
<proteinExistence type="predicted"/>
<dbReference type="PANTHER" id="PTHR43737">
    <property type="entry name" value="BLL7424 PROTEIN"/>
    <property type="match status" value="1"/>
</dbReference>
<reference evidence="1 2" key="1">
    <citation type="submission" date="2019-02" db="EMBL/GenBank/DDBJ databases">
        <title>Deep-cultivation of Planctomycetes and their phenomic and genomic characterization uncovers novel biology.</title>
        <authorList>
            <person name="Wiegand S."/>
            <person name="Jogler M."/>
            <person name="Boedeker C."/>
            <person name="Pinto D."/>
            <person name="Vollmers J."/>
            <person name="Rivas-Marin E."/>
            <person name="Kohn T."/>
            <person name="Peeters S.H."/>
            <person name="Heuer A."/>
            <person name="Rast P."/>
            <person name="Oberbeckmann S."/>
            <person name="Bunk B."/>
            <person name="Jeske O."/>
            <person name="Meyerdierks A."/>
            <person name="Storesund J.E."/>
            <person name="Kallscheuer N."/>
            <person name="Luecker S."/>
            <person name="Lage O.M."/>
            <person name="Pohl T."/>
            <person name="Merkel B.J."/>
            <person name="Hornburger P."/>
            <person name="Mueller R.-W."/>
            <person name="Bruemmer F."/>
            <person name="Labrenz M."/>
            <person name="Spormann A.M."/>
            <person name="Op den Camp H."/>
            <person name="Overmann J."/>
            <person name="Amann R."/>
            <person name="Jetten M.S.M."/>
            <person name="Mascher T."/>
            <person name="Medema M.H."/>
            <person name="Devos D.P."/>
            <person name="Kaster A.-K."/>
            <person name="Ovreas L."/>
            <person name="Rohde M."/>
            <person name="Galperin M.Y."/>
            <person name="Jogler C."/>
        </authorList>
    </citation>
    <scope>NUCLEOTIDE SEQUENCE [LARGE SCALE GENOMIC DNA]</scope>
    <source>
        <strain evidence="1 2">Pan44</strain>
    </source>
</reference>
<accession>A0A517S7U3</accession>
<dbReference type="Gene3D" id="3.40.720.10">
    <property type="entry name" value="Alkaline Phosphatase, subunit A"/>
    <property type="match status" value="1"/>
</dbReference>
<dbReference type="Pfam" id="PF07394">
    <property type="entry name" value="DUF1501"/>
    <property type="match status" value="1"/>
</dbReference>
<protein>
    <recommendedName>
        <fullName evidence="3">Sulfatase</fullName>
    </recommendedName>
</protein>
<dbReference type="Proteomes" id="UP000315700">
    <property type="component" value="Chromosome"/>
</dbReference>
<dbReference type="InterPro" id="IPR010869">
    <property type="entry name" value="DUF1501"/>
</dbReference>
<dbReference type="PANTHER" id="PTHR43737:SF1">
    <property type="entry name" value="DUF1501 DOMAIN-CONTAINING PROTEIN"/>
    <property type="match status" value="1"/>
</dbReference>
<dbReference type="SUPFAM" id="SSF53649">
    <property type="entry name" value="Alkaline phosphatase-like"/>
    <property type="match status" value="1"/>
</dbReference>
<evidence type="ECO:0000313" key="1">
    <source>
        <dbReference type="EMBL" id="QDT52179.1"/>
    </source>
</evidence>
<organism evidence="1 2">
    <name type="scientific">Caulifigura coniformis</name>
    <dbReference type="NCBI Taxonomy" id="2527983"/>
    <lineage>
        <taxon>Bacteria</taxon>
        <taxon>Pseudomonadati</taxon>
        <taxon>Planctomycetota</taxon>
        <taxon>Planctomycetia</taxon>
        <taxon>Planctomycetales</taxon>
        <taxon>Planctomycetaceae</taxon>
        <taxon>Caulifigura</taxon>
    </lineage>
</organism>
<dbReference type="InParanoid" id="A0A517S7U3"/>
<name>A0A517S7U3_9PLAN</name>
<sequence>MPVRETNPLCRGFRPLSRTRRDMLRQSAAGFGAVALSALLHEQSFGVDGIHGLHHPAKARSVIFLYMDGGPSQVDTFDPKPFLTKYDGQDPGKLFKVEATQFNNNGTVLASPWKFQQYGESGIPVSDLFPHVAQCVDDLAVVRSMVSEFPEHTFANYFLHTGSGIQGRPSMGAWTTYGLGSASDNLPGFVVVNGGLIPPGGLDCFGNGFLPASYQGSVFKPSGTAVANIERREPTAQAQRRKLDLINQLDAVSIQQYGDHEALDSAIRNYELAYEMQMAVPELMDLAQEPKHIRDLYGLDAEFNHTRTFAAECLLARRLVERGVRFVELTCPHAAGDRWDQHKELVKEHGRNALAVDQPIAALLTDLKQRGMLDETLVVWAGEFGRTPFAQGKDGRDHNQYGFSIWLAGGGIKGGTIYGSTDEWGYKAIEGRTEIHDLHATMLHLLGVDHTKSTFRFGGRDMRLTDVKGHIVRDILA</sequence>
<dbReference type="EMBL" id="CP036271">
    <property type="protein sequence ID" value="QDT52179.1"/>
    <property type="molecule type" value="Genomic_DNA"/>
</dbReference>
<gene>
    <name evidence="1" type="ORF">Pan44_01880</name>
</gene>
<evidence type="ECO:0008006" key="3">
    <source>
        <dbReference type="Google" id="ProtNLM"/>
    </source>
</evidence>